<protein>
    <submittedName>
        <fullName evidence="2">Uncharacterized protein</fullName>
    </submittedName>
</protein>
<dbReference type="AlphaFoldDB" id="A0A2P2QG77"/>
<accession>A0A2P2QG77</accession>
<reference evidence="2" key="1">
    <citation type="submission" date="2018-02" db="EMBL/GenBank/DDBJ databases">
        <title>Rhizophora mucronata_Transcriptome.</title>
        <authorList>
            <person name="Meera S.P."/>
            <person name="Sreeshan A."/>
            <person name="Augustine A."/>
        </authorList>
    </citation>
    <scope>NUCLEOTIDE SEQUENCE</scope>
    <source>
        <tissue evidence="2">Leaf</tissue>
    </source>
</reference>
<feature type="region of interest" description="Disordered" evidence="1">
    <location>
        <begin position="1"/>
        <end position="24"/>
    </location>
</feature>
<organism evidence="2">
    <name type="scientific">Rhizophora mucronata</name>
    <name type="common">Asiatic mangrove</name>
    <dbReference type="NCBI Taxonomy" id="61149"/>
    <lineage>
        <taxon>Eukaryota</taxon>
        <taxon>Viridiplantae</taxon>
        <taxon>Streptophyta</taxon>
        <taxon>Embryophyta</taxon>
        <taxon>Tracheophyta</taxon>
        <taxon>Spermatophyta</taxon>
        <taxon>Magnoliopsida</taxon>
        <taxon>eudicotyledons</taxon>
        <taxon>Gunneridae</taxon>
        <taxon>Pentapetalae</taxon>
        <taxon>rosids</taxon>
        <taxon>fabids</taxon>
        <taxon>Malpighiales</taxon>
        <taxon>Rhizophoraceae</taxon>
        <taxon>Rhizophora</taxon>
    </lineage>
</organism>
<sequence>MPPRLTDSRIERVSVHRVADRGRS</sequence>
<evidence type="ECO:0000256" key="1">
    <source>
        <dbReference type="SAM" id="MobiDB-lite"/>
    </source>
</evidence>
<proteinExistence type="predicted"/>
<dbReference type="EMBL" id="GGEC01085504">
    <property type="protein sequence ID" value="MBX65988.1"/>
    <property type="molecule type" value="Transcribed_RNA"/>
</dbReference>
<evidence type="ECO:0000313" key="2">
    <source>
        <dbReference type="EMBL" id="MBX65988.1"/>
    </source>
</evidence>
<name>A0A2P2QG77_RHIMU</name>